<evidence type="ECO:0000313" key="1">
    <source>
        <dbReference type="EMBL" id="EQB10873.1"/>
    </source>
</evidence>
<dbReference type="eggNOG" id="ENOG50332ZX">
    <property type="taxonomic scope" value="Bacteria"/>
</dbReference>
<evidence type="ECO:0000313" key="2">
    <source>
        <dbReference type="EMBL" id="EQB10879.1"/>
    </source>
</evidence>
<organism evidence="2 3">
    <name type="scientific">Sphingobium lactosutens DS20</name>
    <dbReference type="NCBI Taxonomy" id="1331060"/>
    <lineage>
        <taxon>Bacteria</taxon>
        <taxon>Pseudomonadati</taxon>
        <taxon>Pseudomonadota</taxon>
        <taxon>Alphaproteobacteria</taxon>
        <taxon>Sphingomonadales</taxon>
        <taxon>Sphingomonadaceae</taxon>
        <taxon>Sphingobium</taxon>
    </lineage>
</organism>
<sequence>MAMPWEHHHQIVVESYSARRAGSKSEVRLRPVAGQMFPTDMNVQWSRKLRNAHAVGTKFRIWVKESDIKGGEAFLQSPWQWPYEVVQD</sequence>
<dbReference type="AlphaFoldDB" id="T0IMN7"/>
<dbReference type="PATRIC" id="fig|1331060.3.peg.5031"/>
<dbReference type="EMBL" id="ATDP01000109">
    <property type="protein sequence ID" value="EQB10873.1"/>
    <property type="molecule type" value="Genomic_DNA"/>
</dbReference>
<gene>
    <name evidence="1" type="ORF">RLDS_25895</name>
    <name evidence="2" type="ORF">RLDS_25930</name>
</gene>
<comment type="caution">
    <text evidence="2">The sequence shown here is derived from an EMBL/GenBank/DDBJ whole genome shotgun (WGS) entry which is preliminary data.</text>
</comment>
<keyword evidence="3" id="KW-1185">Reference proteome</keyword>
<dbReference type="OrthoDB" id="1260906at2"/>
<proteinExistence type="predicted"/>
<name>T0IMN7_9SPHN</name>
<protein>
    <submittedName>
        <fullName evidence="2">Uncharacterized protein</fullName>
    </submittedName>
</protein>
<reference evidence="2 3" key="1">
    <citation type="journal article" date="2013" name="Genome Announc.">
        <title>Draft Genome Sequence of Sphingobium lactosutens Strain DS20T, Isolated from a Hexachlorocyclohexane Dumpsite.</title>
        <authorList>
            <person name="Kumar R."/>
            <person name="Dwivedi V."/>
            <person name="Negi V."/>
            <person name="Khurana J.P."/>
            <person name="Lal R."/>
        </authorList>
    </citation>
    <scope>NUCLEOTIDE SEQUENCE [LARGE SCALE GENOMIC DNA]</scope>
    <source>
        <strain evidence="2 3">DS20</strain>
    </source>
</reference>
<evidence type="ECO:0000313" key="3">
    <source>
        <dbReference type="Proteomes" id="UP000015531"/>
    </source>
</evidence>
<accession>T0IMN7</accession>
<dbReference type="Proteomes" id="UP000015531">
    <property type="component" value="Unassembled WGS sequence"/>
</dbReference>
<dbReference type="RefSeq" id="WP_021228616.1">
    <property type="nucleotide sequence ID" value="NZ_ATDP01000109.1"/>
</dbReference>
<dbReference type="EMBL" id="ATDP01000109">
    <property type="protein sequence ID" value="EQB10879.1"/>
    <property type="molecule type" value="Genomic_DNA"/>
</dbReference>